<feature type="domain" description="Reverse transcriptase" evidence="1">
    <location>
        <begin position="89"/>
        <end position="371"/>
    </location>
</feature>
<dbReference type="PROSITE" id="PS50878">
    <property type="entry name" value="RT_POL"/>
    <property type="match status" value="1"/>
</dbReference>
<dbReference type="Pfam" id="PF00078">
    <property type="entry name" value="RVT_1"/>
    <property type="match status" value="1"/>
</dbReference>
<name>A0A8I6XHL2_HORVV</name>
<reference evidence="2" key="2">
    <citation type="submission" date="2020-10" db="EMBL/GenBank/DDBJ databases">
        <authorList>
            <person name="Scholz U."/>
            <person name="Mascher M."/>
            <person name="Fiebig A."/>
        </authorList>
    </citation>
    <scope>NUCLEOTIDE SEQUENCE [LARGE SCALE GENOMIC DNA]</scope>
    <source>
        <strain evidence="2">cv. Morex</strain>
    </source>
</reference>
<dbReference type="CDD" id="cd01650">
    <property type="entry name" value="RT_nLTR_like"/>
    <property type="match status" value="1"/>
</dbReference>
<keyword evidence="3" id="KW-1185">Reference proteome</keyword>
<evidence type="ECO:0000259" key="1">
    <source>
        <dbReference type="PROSITE" id="PS50878"/>
    </source>
</evidence>
<protein>
    <recommendedName>
        <fullName evidence="1">Reverse transcriptase domain-containing protein</fullName>
    </recommendedName>
</protein>
<dbReference type="InterPro" id="IPR043502">
    <property type="entry name" value="DNA/RNA_pol_sf"/>
</dbReference>
<reference evidence="3" key="1">
    <citation type="journal article" date="2012" name="Nature">
        <title>A physical, genetic and functional sequence assembly of the barley genome.</title>
        <authorList>
            <consortium name="The International Barley Genome Sequencing Consortium"/>
            <person name="Mayer K.F."/>
            <person name="Waugh R."/>
            <person name="Brown J.W."/>
            <person name="Schulman A."/>
            <person name="Langridge P."/>
            <person name="Platzer M."/>
            <person name="Fincher G.B."/>
            <person name="Muehlbauer G.J."/>
            <person name="Sato K."/>
            <person name="Close T.J."/>
            <person name="Wise R.P."/>
            <person name="Stein N."/>
        </authorList>
    </citation>
    <scope>NUCLEOTIDE SEQUENCE [LARGE SCALE GENOMIC DNA]</scope>
    <source>
        <strain evidence="3">cv. Morex</strain>
    </source>
</reference>
<dbReference type="SUPFAM" id="SSF56672">
    <property type="entry name" value="DNA/RNA polymerases"/>
    <property type="match status" value="1"/>
</dbReference>
<dbReference type="SMR" id="A0A8I6XHL2"/>
<dbReference type="PANTHER" id="PTHR46890">
    <property type="entry name" value="NON-LTR RETROLELEMENT REVERSE TRANSCRIPTASE-LIKE PROTEIN-RELATED"/>
    <property type="match status" value="1"/>
</dbReference>
<dbReference type="InterPro" id="IPR000477">
    <property type="entry name" value="RT_dom"/>
</dbReference>
<dbReference type="Proteomes" id="UP000011116">
    <property type="component" value="Chromosome 5H"/>
</dbReference>
<evidence type="ECO:0000313" key="2">
    <source>
        <dbReference type="EnsemblPlants" id="HORVU.MOREX.r3.5HG0495450.1.CDS1"/>
    </source>
</evidence>
<dbReference type="AlphaFoldDB" id="A0A8I6XHL2"/>
<dbReference type="InterPro" id="IPR052343">
    <property type="entry name" value="Retrotransposon-Effector_Assoc"/>
</dbReference>
<dbReference type="Gramene" id="HORVU.MOREX.r3.5HG0495450.1">
    <property type="protein sequence ID" value="HORVU.MOREX.r3.5HG0495450.1.CDS1"/>
    <property type="gene ID" value="HORVU.MOREX.r3.5HG0495450"/>
</dbReference>
<sequence length="413" mass="46646">MERMASSYFKEVYTKDPTLVATEVLECIIPKVTLEMNEALCKPFSKQEISDALFQIGPLKAPGCDGLPARFYQRNWSVLKPEITVAVQEFFNTRNMPEGVNDTSIVLISKVTHPKELKDFRPISLCNVVYKIVSKCLVNRLRPFLTELISENQSAFIPGRLISDNSIIAFEYIHHIQSMTENSPALCAYKLDLSKAYDRVDWDFIEMALMRWGFSQTWISRVMACVTSVKYSVKFNGKLLESFSPSRGLRQGDPLSPFLFLFVADALSALISKSMREDGLQGVKICRGAPEISHLLFADDSLLFFHATEQQAVLVKGLLNTFASATGQLINPSKCSILFSDHCLPSVVTVIKSVLEITQEVFELKYLGLPVPEGRMHKGKFETVQERLRKRLIDWSEQYMSSSNKEVLIKSVA</sequence>
<dbReference type="PANTHER" id="PTHR46890:SF48">
    <property type="entry name" value="RNA-DIRECTED DNA POLYMERASE"/>
    <property type="match status" value="1"/>
</dbReference>
<reference evidence="2" key="3">
    <citation type="submission" date="2022-01" db="UniProtKB">
        <authorList>
            <consortium name="EnsemblPlants"/>
        </authorList>
    </citation>
    <scope>IDENTIFICATION</scope>
    <source>
        <strain evidence="2">subsp. vulgare</strain>
    </source>
</reference>
<organism evidence="2 3">
    <name type="scientific">Hordeum vulgare subsp. vulgare</name>
    <name type="common">Domesticated barley</name>
    <dbReference type="NCBI Taxonomy" id="112509"/>
    <lineage>
        <taxon>Eukaryota</taxon>
        <taxon>Viridiplantae</taxon>
        <taxon>Streptophyta</taxon>
        <taxon>Embryophyta</taxon>
        <taxon>Tracheophyta</taxon>
        <taxon>Spermatophyta</taxon>
        <taxon>Magnoliopsida</taxon>
        <taxon>Liliopsida</taxon>
        <taxon>Poales</taxon>
        <taxon>Poaceae</taxon>
        <taxon>BOP clade</taxon>
        <taxon>Pooideae</taxon>
        <taxon>Triticodae</taxon>
        <taxon>Triticeae</taxon>
        <taxon>Hordeinae</taxon>
        <taxon>Hordeum</taxon>
    </lineage>
</organism>
<dbReference type="EnsemblPlants" id="HORVU.MOREX.r3.5HG0495450.1">
    <property type="protein sequence ID" value="HORVU.MOREX.r3.5HG0495450.1.CDS1"/>
    <property type="gene ID" value="HORVU.MOREX.r3.5HG0495450"/>
</dbReference>
<proteinExistence type="predicted"/>
<evidence type="ECO:0000313" key="3">
    <source>
        <dbReference type="Proteomes" id="UP000011116"/>
    </source>
</evidence>
<accession>A0A8I6XHL2</accession>